<feature type="domain" description="Fatty acid hydroxylase" evidence="6">
    <location>
        <begin position="202"/>
        <end position="331"/>
    </location>
</feature>
<evidence type="ECO:0000313" key="8">
    <source>
        <dbReference type="RefSeq" id="XP_030747454.1"/>
    </source>
</evidence>
<dbReference type="GO" id="GO:0005506">
    <property type="term" value="F:iron ion binding"/>
    <property type="evidence" value="ECO:0007669"/>
    <property type="project" value="InterPro"/>
</dbReference>
<feature type="transmembrane region" description="Helical" evidence="5">
    <location>
        <begin position="105"/>
        <end position="129"/>
    </location>
</feature>
<evidence type="ECO:0000256" key="5">
    <source>
        <dbReference type="SAM" id="Phobius"/>
    </source>
</evidence>
<dbReference type="InterPro" id="IPR006694">
    <property type="entry name" value="Fatty_acid_hydroxylase"/>
</dbReference>
<evidence type="ECO:0000256" key="3">
    <source>
        <dbReference type="ARBA" id="ARBA00022989"/>
    </source>
</evidence>
<dbReference type="InterPro" id="IPR050307">
    <property type="entry name" value="Sterol_Desaturase_Related"/>
</dbReference>
<proteinExistence type="predicted"/>
<sequence>MKKSKKNDDTKTKNGGFYDPMAVTWTEKYNNQLSKVWSYVPEQLGKIIVTFAVFFLGVSINGDWINIVVHVAKQFGYYDNTSNISREFSWSGIIEYLRLQNLWSFWIGAIVSSYSIYFLIGGFLHWYYYVKQRDKAEEWKCQPNKWLSPELERHEIFWGSTTLFLNASLSAILACYISNGGYSQVYYNITDYGLIWFILQFPVLFIIEDYVTYWLHRIYHFPYLYKRFHKLHHKYKQPTAFSVTAIHPVESLHIQLFLAAPLFLFPVHWLPFYTVTFYAYYHGIIDHSGINFKAYWWQPWQPDAIFHDNHHQYFHVNFGFNIFIWDKIHGTYRRKDRVYREDLFYGEGKSIDLATADELKEELEERQAENPLAYRNDNDLLSSRSELLTTLSKRK</sequence>
<dbReference type="GeneID" id="115875973"/>
<dbReference type="Pfam" id="PF04116">
    <property type="entry name" value="FA_hydroxylase"/>
    <property type="match status" value="1"/>
</dbReference>
<dbReference type="PANTHER" id="PTHR11863">
    <property type="entry name" value="STEROL DESATURASE"/>
    <property type="match status" value="1"/>
</dbReference>
<dbReference type="RefSeq" id="XP_030747454.1">
    <property type="nucleotide sequence ID" value="XM_030891594.1"/>
</dbReference>
<dbReference type="GO" id="GO:0008610">
    <property type="term" value="P:lipid biosynthetic process"/>
    <property type="evidence" value="ECO:0007669"/>
    <property type="project" value="InterPro"/>
</dbReference>
<keyword evidence="2 5" id="KW-0812">Transmembrane</keyword>
<keyword evidence="7" id="KW-1185">Reference proteome</keyword>
<dbReference type="OrthoDB" id="408954at2759"/>
<name>A0A6J2X9C5_SITOR</name>
<evidence type="ECO:0000256" key="2">
    <source>
        <dbReference type="ARBA" id="ARBA00022692"/>
    </source>
</evidence>
<evidence type="ECO:0000313" key="7">
    <source>
        <dbReference type="Proteomes" id="UP000504635"/>
    </source>
</evidence>
<feature type="transmembrane region" description="Helical" evidence="5">
    <location>
        <begin position="189"/>
        <end position="207"/>
    </location>
</feature>
<protein>
    <submittedName>
        <fullName evidence="8">Delta(7)-sterol 5(6)-desaturase erg31-like</fullName>
    </submittedName>
</protein>
<feature type="transmembrane region" description="Helical" evidence="5">
    <location>
        <begin position="256"/>
        <end position="281"/>
    </location>
</feature>
<dbReference type="AlphaFoldDB" id="A0A6J2X9C5"/>
<evidence type="ECO:0000256" key="4">
    <source>
        <dbReference type="ARBA" id="ARBA00023136"/>
    </source>
</evidence>
<keyword evidence="3 5" id="KW-1133">Transmembrane helix</keyword>
<feature type="transmembrane region" description="Helical" evidence="5">
    <location>
        <begin position="156"/>
        <end position="177"/>
    </location>
</feature>
<dbReference type="GO" id="GO:0016491">
    <property type="term" value="F:oxidoreductase activity"/>
    <property type="evidence" value="ECO:0007669"/>
    <property type="project" value="InterPro"/>
</dbReference>
<comment type="subcellular location">
    <subcellularLocation>
        <location evidence="1">Membrane</location>
    </subcellularLocation>
</comment>
<dbReference type="GO" id="GO:0016020">
    <property type="term" value="C:membrane"/>
    <property type="evidence" value="ECO:0007669"/>
    <property type="project" value="UniProtKB-SubCell"/>
</dbReference>
<dbReference type="InParanoid" id="A0A6J2X9C5"/>
<keyword evidence="4 5" id="KW-0472">Membrane</keyword>
<evidence type="ECO:0000256" key="1">
    <source>
        <dbReference type="ARBA" id="ARBA00004370"/>
    </source>
</evidence>
<gene>
    <name evidence="8" type="primary">LOC115875973</name>
</gene>
<organism evidence="7 8">
    <name type="scientific">Sitophilus oryzae</name>
    <name type="common">Rice weevil</name>
    <name type="synonym">Curculio oryzae</name>
    <dbReference type="NCBI Taxonomy" id="7048"/>
    <lineage>
        <taxon>Eukaryota</taxon>
        <taxon>Metazoa</taxon>
        <taxon>Ecdysozoa</taxon>
        <taxon>Arthropoda</taxon>
        <taxon>Hexapoda</taxon>
        <taxon>Insecta</taxon>
        <taxon>Pterygota</taxon>
        <taxon>Neoptera</taxon>
        <taxon>Endopterygota</taxon>
        <taxon>Coleoptera</taxon>
        <taxon>Polyphaga</taxon>
        <taxon>Cucujiformia</taxon>
        <taxon>Curculionidae</taxon>
        <taxon>Dryophthorinae</taxon>
        <taxon>Sitophilus</taxon>
    </lineage>
</organism>
<reference evidence="8" key="1">
    <citation type="submission" date="2025-08" db="UniProtKB">
        <authorList>
            <consortium name="RefSeq"/>
        </authorList>
    </citation>
    <scope>IDENTIFICATION</scope>
    <source>
        <tissue evidence="8">Gonads</tissue>
    </source>
</reference>
<accession>A0A6J2X9C5</accession>
<evidence type="ECO:0000259" key="6">
    <source>
        <dbReference type="Pfam" id="PF04116"/>
    </source>
</evidence>
<dbReference type="KEGG" id="soy:115875973"/>
<dbReference type="Proteomes" id="UP000504635">
    <property type="component" value="Unplaced"/>
</dbReference>